<dbReference type="InterPro" id="IPR010201">
    <property type="entry name" value="HflK"/>
</dbReference>
<feature type="transmembrane region" description="Helical" evidence="4">
    <location>
        <begin position="167"/>
        <end position="188"/>
    </location>
</feature>
<evidence type="ECO:0000256" key="4">
    <source>
        <dbReference type="SAM" id="Phobius"/>
    </source>
</evidence>
<dbReference type="AlphaFoldDB" id="A0A085GKD7"/>
<feature type="transmembrane region" description="Helical" evidence="4">
    <location>
        <begin position="226"/>
        <end position="246"/>
    </location>
</feature>
<name>A0A085GKD7_9ENTR</name>
<dbReference type="Gene3D" id="3.30.479.30">
    <property type="entry name" value="Band 7 domain"/>
    <property type="match status" value="1"/>
</dbReference>
<dbReference type="GO" id="GO:0006508">
    <property type="term" value="P:proteolysis"/>
    <property type="evidence" value="ECO:0007669"/>
    <property type="project" value="UniProtKB-KW"/>
</dbReference>
<dbReference type="InterPro" id="IPR050710">
    <property type="entry name" value="Band7/mec-2_domain"/>
</dbReference>
<keyword evidence="6" id="KW-0645">Protease</keyword>
<feature type="transmembrane region" description="Helical" evidence="4">
    <location>
        <begin position="61"/>
        <end position="80"/>
    </location>
</feature>
<evidence type="ECO:0000313" key="6">
    <source>
        <dbReference type="EMBL" id="KFC84182.1"/>
    </source>
</evidence>
<feature type="region of interest" description="Disordered" evidence="3">
    <location>
        <begin position="627"/>
        <end position="655"/>
    </location>
</feature>
<keyword evidence="7" id="KW-1185">Reference proteome</keyword>
<sequence length="655" mass="70988">MQHSPLSEPTEHSPLVAQARYSLASSQAMLAARVVFGLGATIFLMLVVALITHTFESSSRWAALLTSNAAVLMLLAVAFYNAQRICQWRADIFAPPLKSEEALTEAEASPTIYQRLGALIPVNVKRINAALKSDGISLALMAALVLFVTLSGWGANYVGLDEGTLRWAAVGIIAAAMFATLVAERHLAATASEAWPEAKFIAPILRLTLAVQFLSLPPLVFPSVTLSLLINLPAIPVLLVAIEFLLRGLFSLFMPPKAEDAEPEYLAKSQLAAQLVWPPRPLLFLQHEIHQHFGIDLRQLWAFTVLKRAFVPVVAVMMFCGWLLTGIQQVSTTQRGIYERFGKPVAVLPAGLHYGLPWPFGQVMLTENGQVHELAAGEEPDAASEPLASAEGNAPQSADRLWDAVHSFDKAQIIASQSGDQQSLQIINSDVRFMWRIGLTDNAALAATYRSNNLPELIRSTANQVLVHQFSSLTLEQLLGDQRNALASQINRAVQQRLDELHSGVELLSTVVEAIHPPAGAADAFHGVQAAQISAQALVSRERGHAAQLAASAQTTATTRQNQAQMNATDVTSKAQATAVRFAAQKQAVEQSGQVFVDELWFSQLHQTLGHSPLMIIDSRIGAGSPPTIDLREFPSLNEAARRDAPSKPTQESSR</sequence>
<comment type="similarity">
    <text evidence="2">Belongs to the band 7/mec-2 family. HflK subfamily.</text>
</comment>
<feature type="transmembrane region" description="Helical" evidence="4">
    <location>
        <begin position="135"/>
        <end position="155"/>
    </location>
</feature>
<keyword evidence="4" id="KW-0472">Membrane</keyword>
<organism evidence="6 7">
    <name type="scientific">Buttiauxella agrestis ATCC 33320</name>
    <dbReference type="NCBI Taxonomy" id="1006004"/>
    <lineage>
        <taxon>Bacteria</taxon>
        <taxon>Pseudomonadati</taxon>
        <taxon>Pseudomonadota</taxon>
        <taxon>Gammaproteobacteria</taxon>
        <taxon>Enterobacterales</taxon>
        <taxon>Enterobacteriaceae</taxon>
        <taxon>Buttiauxella</taxon>
    </lineage>
</organism>
<evidence type="ECO:0000256" key="1">
    <source>
        <dbReference type="ARBA" id="ARBA00004167"/>
    </source>
</evidence>
<dbReference type="PANTHER" id="PTHR43327:SF10">
    <property type="entry name" value="STOMATIN-LIKE PROTEIN 2, MITOCHONDRIAL"/>
    <property type="match status" value="1"/>
</dbReference>
<evidence type="ECO:0000256" key="3">
    <source>
        <dbReference type="SAM" id="MobiDB-lite"/>
    </source>
</evidence>
<evidence type="ECO:0000259" key="5">
    <source>
        <dbReference type="SMART" id="SM00244"/>
    </source>
</evidence>
<feature type="transmembrane region" description="Helical" evidence="4">
    <location>
        <begin position="200"/>
        <end position="220"/>
    </location>
</feature>
<feature type="transmembrane region" description="Helical" evidence="4">
    <location>
        <begin position="30"/>
        <end position="55"/>
    </location>
</feature>
<feature type="domain" description="Band 7" evidence="5">
    <location>
        <begin position="325"/>
        <end position="529"/>
    </location>
</feature>
<dbReference type="GO" id="GO:0016020">
    <property type="term" value="C:membrane"/>
    <property type="evidence" value="ECO:0007669"/>
    <property type="project" value="UniProtKB-SubCell"/>
</dbReference>
<dbReference type="eggNOG" id="COG0330">
    <property type="taxonomic scope" value="Bacteria"/>
</dbReference>
<dbReference type="CDD" id="cd03404">
    <property type="entry name" value="SPFH_HflK"/>
    <property type="match status" value="1"/>
</dbReference>
<dbReference type="SUPFAM" id="SSF117892">
    <property type="entry name" value="Band 7/SPFH domain"/>
    <property type="match status" value="1"/>
</dbReference>
<dbReference type="SMART" id="SM00244">
    <property type="entry name" value="PHB"/>
    <property type="match status" value="1"/>
</dbReference>
<keyword evidence="4" id="KW-0812">Transmembrane</keyword>
<proteinExistence type="inferred from homology"/>
<dbReference type="InterPro" id="IPR001107">
    <property type="entry name" value="Band_7"/>
</dbReference>
<gene>
    <name evidence="6" type="ORF">GBAG_0348</name>
</gene>
<keyword evidence="6" id="KW-0378">Hydrolase</keyword>
<dbReference type="Pfam" id="PF01145">
    <property type="entry name" value="Band_7"/>
    <property type="match status" value="1"/>
</dbReference>
<feature type="transmembrane region" description="Helical" evidence="4">
    <location>
        <begin position="305"/>
        <end position="324"/>
    </location>
</feature>
<comment type="caution">
    <text evidence="6">The sequence shown here is derived from an EMBL/GenBank/DDBJ whole genome shotgun (WGS) entry which is preliminary data.</text>
</comment>
<dbReference type="STRING" id="1006004.GBAG_0348"/>
<dbReference type="OrthoDB" id="8242650at2"/>
<evidence type="ECO:0000313" key="7">
    <source>
        <dbReference type="Proteomes" id="UP000028653"/>
    </source>
</evidence>
<evidence type="ECO:0000256" key="2">
    <source>
        <dbReference type="ARBA" id="ARBA00006971"/>
    </source>
</evidence>
<dbReference type="GO" id="GO:0008233">
    <property type="term" value="F:peptidase activity"/>
    <property type="evidence" value="ECO:0007669"/>
    <property type="project" value="UniProtKB-KW"/>
</dbReference>
<dbReference type="RefSeq" id="WP_034492870.1">
    <property type="nucleotide sequence ID" value="NZ_JMPI01000011.1"/>
</dbReference>
<dbReference type="PANTHER" id="PTHR43327">
    <property type="entry name" value="STOMATIN-LIKE PROTEIN 2, MITOCHONDRIAL"/>
    <property type="match status" value="1"/>
</dbReference>
<dbReference type="Proteomes" id="UP000028653">
    <property type="component" value="Unassembled WGS sequence"/>
</dbReference>
<keyword evidence="4" id="KW-1133">Transmembrane helix</keyword>
<dbReference type="InterPro" id="IPR036013">
    <property type="entry name" value="Band_7/SPFH_dom_sf"/>
</dbReference>
<dbReference type="EMBL" id="JMPI01000011">
    <property type="protein sequence ID" value="KFC84182.1"/>
    <property type="molecule type" value="Genomic_DNA"/>
</dbReference>
<protein>
    <submittedName>
        <fullName evidence="6">Stomatin/prohibitin family membrane protease</fullName>
    </submittedName>
</protein>
<comment type="subcellular location">
    <subcellularLocation>
        <location evidence="1">Membrane</location>
        <topology evidence="1">Single-pass membrane protein</topology>
    </subcellularLocation>
</comment>
<reference evidence="6 7" key="1">
    <citation type="submission" date="2014-05" db="EMBL/GenBank/DDBJ databases">
        <title>ATOL: Assembling a taxonomically balanced genome-scale reconstruction of the evolutionary history of the Enterobacteriaceae.</title>
        <authorList>
            <person name="Plunkett G.III."/>
            <person name="Neeno-Eckwall E.C."/>
            <person name="Glasner J.D."/>
            <person name="Perna N.T."/>
        </authorList>
    </citation>
    <scope>NUCLEOTIDE SEQUENCE [LARGE SCALE GENOMIC DNA]</scope>
    <source>
        <strain evidence="6 7">ATCC 33320</strain>
    </source>
</reference>
<accession>A0A085GKD7</accession>